<protein>
    <submittedName>
        <fullName evidence="4">3-isopropylmalate dehydrogenase</fullName>
    </submittedName>
</protein>
<dbReference type="AlphaFoldDB" id="A0A8J3HW86"/>
<dbReference type="GO" id="GO:0006099">
    <property type="term" value="P:tricarboxylic acid cycle"/>
    <property type="evidence" value="ECO:0007669"/>
    <property type="project" value="TreeGrafter"/>
</dbReference>
<dbReference type="GO" id="GO:0006102">
    <property type="term" value="P:isocitrate metabolic process"/>
    <property type="evidence" value="ECO:0007669"/>
    <property type="project" value="TreeGrafter"/>
</dbReference>
<dbReference type="GO" id="GO:0004449">
    <property type="term" value="F:isocitrate dehydrogenase (NAD+) activity"/>
    <property type="evidence" value="ECO:0007669"/>
    <property type="project" value="TreeGrafter"/>
</dbReference>
<dbReference type="RefSeq" id="WP_220194272.1">
    <property type="nucleotide sequence ID" value="NZ_BNJF01000001.1"/>
</dbReference>
<dbReference type="Gene3D" id="3.40.718.10">
    <property type="entry name" value="Isopropylmalate Dehydrogenase"/>
    <property type="match status" value="1"/>
</dbReference>
<dbReference type="SUPFAM" id="SSF53659">
    <property type="entry name" value="Isocitrate/Isopropylmalate dehydrogenase-like"/>
    <property type="match status" value="1"/>
</dbReference>
<dbReference type="InterPro" id="IPR024084">
    <property type="entry name" value="IsoPropMal-DH-like_dom"/>
</dbReference>
<keyword evidence="2" id="KW-0560">Oxidoreductase</keyword>
<dbReference type="PANTHER" id="PTHR11835:SF34">
    <property type="entry name" value="ISOCITRATE DEHYDROGENASE [NAD] SUBUNIT ALPHA, MITOCHONDRIAL"/>
    <property type="match status" value="1"/>
</dbReference>
<comment type="similarity">
    <text evidence="1">Belongs to the isocitrate and isopropylmalate dehydrogenases family.</text>
</comment>
<evidence type="ECO:0000313" key="4">
    <source>
        <dbReference type="EMBL" id="GHO44909.1"/>
    </source>
</evidence>
<evidence type="ECO:0000313" key="5">
    <source>
        <dbReference type="Proteomes" id="UP000612362"/>
    </source>
</evidence>
<dbReference type="EMBL" id="BNJF01000001">
    <property type="protein sequence ID" value="GHO44909.1"/>
    <property type="molecule type" value="Genomic_DNA"/>
</dbReference>
<feature type="domain" description="Isopropylmalate dehydrogenase-like" evidence="3">
    <location>
        <begin position="11"/>
        <end position="356"/>
    </location>
</feature>
<dbReference type="SMART" id="SM01329">
    <property type="entry name" value="Iso_dh"/>
    <property type="match status" value="1"/>
</dbReference>
<name>A0A8J3HW86_9CHLR</name>
<dbReference type="Pfam" id="PF00180">
    <property type="entry name" value="Iso_dh"/>
    <property type="match status" value="1"/>
</dbReference>
<reference evidence="4" key="1">
    <citation type="submission" date="2020-10" db="EMBL/GenBank/DDBJ databases">
        <title>Taxonomic study of unclassified bacteria belonging to the class Ktedonobacteria.</title>
        <authorList>
            <person name="Yabe S."/>
            <person name="Wang C.M."/>
            <person name="Zheng Y."/>
            <person name="Sakai Y."/>
            <person name="Cavaletti L."/>
            <person name="Monciardini P."/>
            <person name="Donadio S."/>
        </authorList>
    </citation>
    <scope>NUCLEOTIDE SEQUENCE</scope>
    <source>
        <strain evidence="4">SOSP1-1</strain>
    </source>
</reference>
<comment type="caution">
    <text evidence="4">The sequence shown here is derived from an EMBL/GenBank/DDBJ whole genome shotgun (WGS) entry which is preliminary data.</text>
</comment>
<proteinExistence type="inferred from homology"/>
<sequence length="360" mass="39115">MSDVQKRSHLEVCVVAGDDAAPEVVLPAVSLLRDLAPAIHFTQAVSGREAQEVYGDPFPAETRAAIDAADCTLFGASGGPSRPVLWYLRWGKQTYVNIRPVRWLPGYQSPMRYPERIDYVIVRDNLEGMYPPREGALAEIGTLASSASWWQAPPVAETGAYAVRVSTDTQARRVAAYACDLALQRLADGYPGRVTLGAKYSILPRTDGRFREIVRETVREHPELSYQEFLIDDLGRRMIAAPETLDVVVLGNEHGDILADVASGSIGGLGLSPSACYGSDYAYFEPVHGSAPDIAGKGIINPTAMLLSGAMLLTRYGYREQAQRLEHALARVYSDGHILPVDQGGNASTSDFITAVQSYL</sequence>
<gene>
    <name evidence="4" type="ORF">KSX_30720</name>
</gene>
<dbReference type="PANTHER" id="PTHR11835">
    <property type="entry name" value="DECARBOXYLATING DEHYDROGENASES-ISOCITRATE, ISOPROPYLMALATE, TARTRATE"/>
    <property type="match status" value="1"/>
</dbReference>
<accession>A0A8J3HW86</accession>
<evidence type="ECO:0000256" key="1">
    <source>
        <dbReference type="ARBA" id="ARBA00007769"/>
    </source>
</evidence>
<dbReference type="Proteomes" id="UP000612362">
    <property type="component" value="Unassembled WGS sequence"/>
</dbReference>
<keyword evidence="5" id="KW-1185">Reference proteome</keyword>
<evidence type="ECO:0000256" key="2">
    <source>
        <dbReference type="ARBA" id="ARBA00023002"/>
    </source>
</evidence>
<organism evidence="4 5">
    <name type="scientific">Ktedonospora formicarum</name>
    <dbReference type="NCBI Taxonomy" id="2778364"/>
    <lineage>
        <taxon>Bacteria</taxon>
        <taxon>Bacillati</taxon>
        <taxon>Chloroflexota</taxon>
        <taxon>Ktedonobacteria</taxon>
        <taxon>Ktedonobacterales</taxon>
        <taxon>Ktedonobacteraceae</taxon>
        <taxon>Ktedonospora</taxon>
    </lineage>
</organism>
<evidence type="ECO:0000259" key="3">
    <source>
        <dbReference type="SMART" id="SM01329"/>
    </source>
</evidence>